<organism evidence="1 2">
    <name type="scientific">Naganishia adeliensis</name>
    <dbReference type="NCBI Taxonomy" id="92952"/>
    <lineage>
        <taxon>Eukaryota</taxon>
        <taxon>Fungi</taxon>
        <taxon>Dikarya</taxon>
        <taxon>Basidiomycota</taxon>
        <taxon>Agaricomycotina</taxon>
        <taxon>Tremellomycetes</taxon>
        <taxon>Filobasidiales</taxon>
        <taxon>Filobasidiaceae</taxon>
        <taxon>Naganishia</taxon>
    </lineage>
</organism>
<keyword evidence="2" id="KW-1185">Reference proteome</keyword>
<accession>A0ACC2V2U6</accession>
<comment type="caution">
    <text evidence="1">The sequence shown here is derived from an EMBL/GenBank/DDBJ whole genome shotgun (WGS) entry which is preliminary data.</text>
</comment>
<sequence>MASSNRIAACSWNGLRAASSAAPATRQTFVSRQLPRAAKAAFSTISQSRIPSTASIPSRITTRGLATPVDIEDEGGFNLADVERAQDEVDVCIVGGGPAGLSAAIRLKQLEQEKGREIRVVVLEKGAEVGSHILSGAVIETRALDELLPNWKELGAPLNQPALSDSMRFLTENNSFPMPHPPQMNNKGNYIISLSRFTAWLAEQAEAAGVEVYAGFAGANLVWSEDGKSVKGVVTGDVGLDKNGQPKDSYEPGMEFHAKCVLIAEGAHGSLSKVVQNKFNLREGKDPQTYGLGIKEVWKVRDEVYQPGKVVHTLGWPLDFKTYGGSWLYHMENNMVSMGLVVGLDYENPYLSPYKEFQRMKHHPFFKNLLEGGECLAYGARVLNEGGLQSIPKLHFPGGALIGCSAGFLNVPKIKGTHNAMKSGMLAAEAAIEALDKVEESGEPIDMSGYEQGFKDSWIHKELHEVRNLRPSFHNPLGLWGGMAYSGVDSLFLKGRVPWTFRNSWEDYEATKPASEFQPIDYPAPDGKISFDILTSVSLTGTNHAENQPVHLKLPSVPGAKAKHTEVNVTKYAGLLGRACPAAVYEYQDAEGDAADAAGKKFVINSQNCIHCKTCSIKTPTQDITWTVPEGGGGPKYTMT</sequence>
<name>A0ACC2V2U6_9TREE</name>
<gene>
    <name evidence="1" type="ORF">QFC20_007173</name>
</gene>
<evidence type="ECO:0000313" key="2">
    <source>
        <dbReference type="Proteomes" id="UP001230649"/>
    </source>
</evidence>
<evidence type="ECO:0000313" key="1">
    <source>
        <dbReference type="EMBL" id="KAJ9093255.1"/>
    </source>
</evidence>
<dbReference type="Proteomes" id="UP001230649">
    <property type="component" value="Unassembled WGS sequence"/>
</dbReference>
<reference evidence="1" key="1">
    <citation type="submission" date="2023-04" db="EMBL/GenBank/DDBJ databases">
        <title>Draft Genome sequencing of Naganishia species isolated from polar environments using Oxford Nanopore Technology.</title>
        <authorList>
            <person name="Leo P."/>
            <person name="Venkateswaran K."/>
        </authorList>
    </citation>
    <scope>NUCLEOTIDE SEQUENCE</scope>
    <source>
        <strain evidence="1">MNA-CCFEE 5262</strain>
    </source>
</reference>
<protein>
    <submittedName>
        <fullName evidence="1">Uncharacterized protein</fullName>
    </submittedName>
</protein>
<proteinExistence type="predicted"/>
<dbReference type="EMBL" id="JASBWS010000158">
    <property type="protein sequence ID" value="KAJ9093255.1"/>
    <property type="molecule type" value="Genomic_DNA"/>
</dbReference>